<dbReference type="InterPro" id="IPR036429">
    <property type="entry name" value="SpoA-like_sf"/>
</dbReference>
<comment type="similarity">
    <text evidence="1">Belongs to the FliN/MopA/SpaO family.</text>
</comment>
<comment type="caution">
    <text evidence="7">The sequence shown here is derived from an EMBL/GenBank/DDBJ whole genome shotgun (WGS) entry which is preliminary data.</text>
</comment>
<dbReference type="SUPFAM" id="SSF101801">
    <property type="entry name" value="Surface presentation of antigens (SPOA)"/>
    <property type="match status" value="1"/>
</dbReference>
<sequence length="314" mass="34525">MKTLPLRHYDAASSGLQLICRHWQALGMPALMCCPPPGAVLAQATSVGGSKLLVDLRAWFGQSLPEKSGLRADLISADEIRDLFHYSGASLHLNLPGEAAEPLSISSLVASADYYGRPLPVVSTSCGDGWLLQVAERYRCQLSQRLPSLLHDAIPLRLDFMVGSSMLSLRHVRKLESGDVLLINQLAERVMIGGRSVATYRQQDDYFMLEDIYNDMDEPDYFLGQHDHKATEQQRIGINNIPLQLTFIINQMTLTLDELSALHTGDVLPAGDGGENSIMIYANGTLLAKGELVMVDERLGVEIQSLCNEAQYGK</sequence>
<evidence type="ECO:0000313" key="8">
    <source>
        <dbReference type="Proteomes" id="UP001195624"/>
    </source>
</evidence>
<dbReference type="RefSeq" id="WP_017799614.1">
    <property type="nucleotide sequence ID" value="NZ_JAGGMQ010000001.1"/>
</dbReference>
<dbReference type="PANTHER" id="PTHR30034">
    <property type="entry name" value="FLAGELLAR MOTOR SWITCH PROTEIN FLIM"/>
    <property type="match status" value="1"/>
</dbReference>
<dbReference type="InterPro" id="IPR003283">
    <property type="entry name" value="T3SS_OMP_SpaO"/>
</dbReference>
<organism evidence="7 8">
    <name type="scientific">Winslowiella toletana</name>
    <dbReference type="NCBI Taxonomy" id="92490"/>
    <lineage>
        <taxon>Bacteria</taxon>
        <taxon>Pseudomonadati</taxon>
        <taxon>Pseudomonadota</taxon>
        <taxon>Gammaproteobacteria</taxon>
        <taxon>Enterobacterales</taxon>
        <taxon>Erwiniaceae</taxon>
        <taxon>Winslowiella</taxon>
    </lineage>
</organism>
<dbReference type="InterPro" id="IPR058804">
    <property type="entry name" value="SpaO_N"/>
</dbReference>
<dbReference type="InterPro" id="IPR001543">
    <property type="entry name" value="FliN-like_C"/>
</dbReference>
<keyword evidence="8" id="KW-1185">Reference proteome</keyword>
<feature type="domain" description="SpaO FliM/N C-terminal related" evidence="6">
    <location>
        <begin position="153"/>
        <end position="211"/>
    </location>
</feature>
<dbReference type="Pfam" id="PF26294">
    <property type="entry name" value="SpaO_N"/>
    <property type="match status" value="1"/>
</dbReference>
<dbReference type="Pfam" id="PF26304">
    <property type="entry name" value="FliMN_C_rel"/>
    <property type="match status" value="1"/>
</dbReference>
<reference evidence="8" key="2">
    <citation type="submission" date="2023-07" db="EMBL/GenBank/DDBJ databases">
        <title>Genome mining of underrepresented organisms for secondary metabolites.</title>
        <authorList>
            <person name="D'Agostino P.M."/>
        </authorList>
    </citation>
    <scope>NUCLEOTIDE SEQUENCE [LARGE SCALE GENOMIC DNA]</scope>
    <source>
        <strain evidence="8">WS4403</strain>
    </source>
</reference>
<feature type="domain" description="SpaO N-terminal" evidence="5">
    <location>
        <begin position="6"/>
        <end position="135"/>
    </location>
</feature>
<gene>
    <name evidence="7" type="ORF">J2125_002016</name>
</gene>
<evidence type="ECO:0000259" key="4">
    <source>
        <dbReference type="Pfam" id="PF01052"/>
    </source>
</evidence>
<dbReference type="PRINTS" id="PR01339">
    <property type="entry name" value="TYPE3OMOPROT"/>
</dbReference>
<dbReference type="NCBIfam" id="TIGR02551">
    <property type="entry name" value="SpaO_YscQ"/>
    <property type="match status" value="1"/>
</dbReference>
<evidence type="ECO:0000259" key="6">
    <source>
        <dbReference type="Pfam" id="PF26304"/>
    </source>
</evidence>
<evidence type="ECO:0000313" key="7">
    <source>
        <dbReference type="EMBL" id="MBP2168824.1"/>
    </source>
</evidence>
<dbReference type="Gene3D" id="2.30.330.10">
    <property type="entry name" value="SpoA-like"/>
    <property type="match status" value="1"/>
</dbReference>
<accession>A0ABS4P852</accession>
<reference evidence="7 8" key="1">
    <citation type="submission" date="2021-03" db="EMBL/GenBank/DDBJ databases">
        <authorList>
            <person name="D'Agostino P."/>
            <person name="Huntemann M."/>
            <person name="Clum A."/>
            <person name="Spunde A."/>
            <person name="Palaniappan K."/>
            <person name="Ritter S."/>
            <person name="Mikhailova N."/>
            <person name="Chen I.-M."/>
            <person name="Stamatis D."/>
            <person name="Reddy T."/>
            <person name="O'Malley R."/>
            <person name="Daum C."/>
            <person name="Shapiro N."/>
            <person name="Ivanova N."/>
            <person name="Kyrpides N."/>
            <person name="Woyke T."/>
        </authorList>
    </citation>
    <scope>NUCLEOTIDE SEQUENCE [LARGE SCALE GENOMIC DNA]</scope>
    <source>
        <strain evidence="7 8">WS4403</strain>
    </source>
</reference>
<evidence type="ECO:0000259" key="5">
    <source>
        <dbReference type="Pfam" id="PF26294"/>
    </source>
</evidence>
<dbReference type="PANTHER" id="PTHR30034:SF5">
    <property type="entry name" value="SECRETION SYSTEM APPARATUS PROTEIN SSAQ"/>
    <property type="match status" value="1"/>
</dbReference>
<feature type="domain" description="Flagellar motor switch protein FliN-like C-terminal" evidence="4">
    <location>
        <begin position="238"/>
        <end position="305"/>
    </location>
</feature>
<evidence type="ECO:0000256" key="3">
    <source>
        <dbReference type="ARBA" id="ARBA00023026"/>
    </source>
</evidence>
<name>A0ABS4P852_9GAMM</name>
<dbReference type="InterPro" id="IPR058805">
    <property type="entry name" value="SpaO_FliMN_C_rel"/>
</dbReference>
<dbReference type="Pfam" id="PF01052">
    <property type="entry name" value="FliMN_C"/>
    <property type="match status" value="1"/>
</dbReference>
<evidence type="ECO:0000256" key="2">
    <source>
        <dbReference type="ARBA" id="ARBA00021925"/>
    </source>
</evidence>
<dbReference type="Proteomes" id="UP001195624">
    <property type="component" value="Unassembled WGS sequence"/>
</dbReference>
<dbReference type="InterPro" id="IPR013385">
    <property type="entry name" value="T3SS_SpaO/YscQ/SpaO"/>
</dbReference>
<dbReference type="EMBL" id="JAGGMQ010000001">
    <property type="protein sequence ID" value="MBP2168824.1"/>
    <property type="molecule type" value="Genomic_DNA"/>
</dbReference>
<evidence type="ECO:0000256" key="1">
    <source>
        <dbReference type="ARBA" id="ARBA00009226"/>
    </source>
</evidence>
<keyword evidence="3" id="KW-0843">Virulence</keyword>
<protein>
    <recommendedName>
        <fullName evidence="2">Surface presentation of antigens protein SpaO</fullName>
    </recommendedName>
</protein>
<proteinExistence type="inferred from homology"/>